<feature type="binding site" evidence="5">
    <location>
        <position position="115"/>
    </location>
    <ligand>
        <name>ATP</name>
        <dbReference type="ChEBI" id="CHEBI:30616"/>
    </ligand>
</feature>
<dbReference type="PANTHER" id="PTHR43289:SF6">
    <property type="entry name" value="SERINE_THREONINE-PROTEIN KINASE NEKL-3"/>
    <property type="match status" value="1"/>
</dbReference>
<dbReference type="PROSITE" id="PS00107">
    <property type="entry name" value="PROTEIN_KINASE_ATP"/>
    <property type="match status" value="1"/>
</dbReference>
<dbReference type="CDD" id="cd14014">
    <property type="entry name" value="STKc_PknB_like"/>
    <property type="match status" value="1"/>
</dbReference>
<dbReference type="SUPFAM" id="SSF56112">
    <property type="entry name" value="Protein kinase-like (PK-like)"/>
    <property type="match status" value="1"/>
</dbReference>
<dbReference type="InterPro" id="IPR008271">
    <property type="entry name" value="Ser/Thr_kinase_AS"/>
</dbReference>
<name>A0ABT7PJ82_9BACT</name>
<feature type="region of interest" description="Disordered" evidence="6">
    <location>
        <begin position="424"/>
        <end position="474"/>
    </location>
</feature>
<evidence type="ECO:0000256" key="2">
    <source>
        <dbReference type="ARBA" id="ARBA00022741"/>
    </source>
</evidence>
<dbReference type="SMART" id="SM00220">
    <property type="entry name" value="S_TKc"/>
    <property type="match status" value="1"/>
</dbReference>
<dbReference type="Proteomes" id="UP001239462">
    <property type="component" value="Unassembled WGS sequence"/>
</dbReference>
<dbReference type="GO" id="GO:0004674">
    <property type="term" value="F:protein serine/threonine kinase activity"/>
    <property type="evidence" value="ECO:0007669"/>
    <property type="project" value="UniProtKB-EC"/>
</dbReference>
<protein>
    <submittedName>
        <fullName evidence="8">Serine/threonine-protein kinase</fullName>
        <ecNumber evidence="8">2.7.11.1</ecNumber>
    </submittedName>
</protein>
<dbReference type="Pfam" id="PF00069">
    <property type="entry name" value="Pkinase"/>
    <property type="match status" value="1"/>
</dbReference>
<keyword evidence="9" id="KW-1185">Reference proteome</keyword>
<dbReference type="Gene3D" id="1.10.510.10">
    <property type="entry name" value="Transferase(Phosphotransferase) domain 1"/>
    <property type="match status" value="1"/>
</dbReference>
<feature type="region of interest" description="Disordered" evidence="6">
    <location>
        <begin position="1"/>
        <end position="41"/>
    </location>
</feature>
<evidence type="ECO:0000313" key="8">
    <source>
        <dbReference type="EMBL" id="MDM4016540.1"/>
    </source>
</evidence>
<evidence type="ECO:0000256" key="6">
    <source>
        <dbReference type="SAM" id="MobiDB-lite"/>
    </source>
</evidence>
<dbReference type="EMBL" id="JASZZN010000009">
    <property type="protein sequence ID" value="MDM4016540.1"/>
    <property type="molecule type" value="Genomic_DNA"/>
</dbReference>
<keyword evidence="1 8" id="KW-0808">Transferase</keyword>
<dbReference type="Gene3D" id="3.30.200.20">
    <property type="entry name" value="Phosphorylase Kinase, domain 1"/>
    <property type="match status" value="1"/>
</dbReference>
<dbReference type="RefSeq" id="WP_289164187.1">
    <property type="nucleotide sequence ID" value="NZ_JASZZN010000009.1"/>
</dbReference>
<dbReference type="EC" id="2.7.11.1" evidence="8"/>
<keyword evidence="4 5" id="KW-0067">ATP-binding</keyword>
<dbReference type="InterPro" id="IPR000719">
    <property type="entry name" value="Prot_kinase_dom"/>
</dbReference>
<proteinExistence type="predicted"/>
<feature type="region of interest" description="Disordered" evidence="6">
    <location>
        <begin position="486"/>
        <end position="553"/>
    </location>
</feature>
<dbReference type="PROSITE" id="PS00108">
    <property type="entry name" value="PROTEIN_KINASE_ST"/>
    <property type="match status" value="1"/>
</dbReference>
<dbReference type="InterPro" id="IPR017441">
    <property type="entry name" value="Protein_kinase_ATP_BS"/>
</dbReference>
<feature type="compositionally biased region" description="Polar residues" evidence="6">
    <location>
        <begin position="457"/>
        <end position="470"/>
    </location>
</feature>
<comment type="caution">
    <text evidence="8">The sequence shown here is derived from an EMBL/GenBank/DDBJ whole genome shotgun (WGS) entry which is preliminary data.</text>
</comment>
<feature type="compositionally biased region" description="Basic and acidic residues" evidence="6">
    <location>
        <begin position="1"/>
        <end position="19"/>
    </location>
</feature>
<dbReference type="InterPro" id="IPR011009">
    <property type="entry name" value="Kinase-like_dom_sf"/>
</dbReference>
<keyword evidence="2 5" id="KW-0547">Nucleotide-binding</keyword>
<feature type="domain" description="Protein kinase" evidence="7">
    <location>
        <begin position="86"/>
        <end position="350"/>
    </location>
</feature>
<organism evidence="8 9">
    <name type="scientific">Roseiconus lacunae</name>
    <dbReference type="NCBI Taxonomy" id="2605694"/>
    <lineage>
        <taxon>Bacteria</taxon>
        <taxon>Pseudomonadati</taxon>
        <taxon>Planctomycetota</taxon>
        <taxon>Planctomycetia</taxon>
        <taxon>Pirellulales</taxon>
        <taxon>Pirellulaceae</taxon>
        <taxon>Roseiconus</taxon>
    </lineage>
</organism>
<gene>
    <name evidence="8" type="ORF">QTN89_13935</name>
</gene>
<dbReference type="PANTHER" id="PTHR43289">
    <property type="entry name" value="MITOGEN-ACTIVATED PROTEIN KINASE KINASE KINASE 20-RELATED"/>
    <property type="match status" value="1"/>
</dbReference>
<evidence type="ECO:0000256" key="5">
    <source>
        <dbReference type="PROSITE-ProRule" id="PRU10141"/>
    </source>
</evidence>
<evidence type="ECO:0000259" key="7">
    <source>
        <dbReference type="PROSITE" id="PS50011"/>
    </source>
</evidence>
<evidence type="ECO:0000256" key="3">
    <source>
        <dbReference type="ARBA" id="ARBA00022777"/>
    </source>
</evidence>
<reference evidence="8 9" key="1">
    <citation type="submission" date="2023-06" db="EMBL/GenBank/DDBJ databases">
        <title>Roseiconus lacunae JC819 isolated from Gulf of Mannar region, Tamil Nadu.</title>
        <authorList>
            <person name="Pk S."/>
            <person name="Ch S."/>
            <person name="Ch V.R."/>
        </authorList>
    </citation>
    <scope>NUCLEOTIDE SEQUENCE [LARGE SCALE GENOMIC DNA]</scope>
    <source>
        <strain evidence="8 9">JC819</strain>
    </source>
</reference>
<feature type="compositionally biased region" description="Polar residues" evidence="6">
    <location>
        <begin position="31"/>
        <end position="40"/>
    </location>
</feature>
<evidence type="ECO:0000256" key="1">
    <source>
        <dbReference type="ARBA" id="ARBA00022679"/>
    </source>
</evidence>
<keyword evidence="3 8" id="KW-0418">Kinase</keyword>
<dbReference type="PROSITE" id="PS50011">
    <property type="entry name" value="PROTEIN_KINASE_DOM"/>
    <property type="match status" value="1"/>
</dbReference>
<sequence>MDHEPKPSEEKTIIRRTDGDGSGSQHRNDSKSGVSASGTSDDVLVEGLDEAKTIIRQIQRPQSGERSGRTPAEITKVLVGHQLNQYHLDALIGGGGMGAVFRAHDQRLDRIVALKVIPFVGNDPELQRRFRNEAQNAAKLDHPRIARVFDAGDYDDWHYIVFEYISGINLRDLVQDRGVLSLDDAVLYTSQVTQALDHASQRGIVHRDIKPSNLLVSEDGSVKLVDMGLARSDNLELSEDMTASGVTLGTFDYISPEQALDPRDADIRSDLYSLGCTLYFMLTGEPPYTGGTMLQKLISHGNAPLPDPRQLRPDLPDEVVAVMHRMMAKDPKARYQTAGDLLADLSELAFRFDLRRSQSGVGVAIPTANEGLQRLQFHLPWMLAVLLILMVAGYLELQTTATRDGFLIERPQAMLRGTSRTQMETLDSGESFDDVSLPPGPLFGPTTEVRPNDAELDSSSTSDEASTGTAEPTPAMTADLLSESAAQPPRFNGTLPFPNEMKSPLADSTPKVDTMGANDSAGDPPTVASRTDPGKVADAMSSGPTKNGVAASGAVASNTSSTASEAIDLPAPEIVRVVPPSLLALATRVGEIDRDTDGAALCPSLDEALTLAEELEIDRIQLATPRVVTGKVTIPRDNMVIESTLERTTIRLVSTDTLAIGRSQMMVIGNHRTHFKNIDFHWELAQEQVDGGAMFLVNDNRLTEFDNCSFTLVNKAIHDGVCFFQVKTDDPADTDTAAVADATLPLVALVFDNAIVRGEADFIKMDHAAALQLVWNNGLLAVSGRMIDTAGAIKQATSLITSTIQLSLSNVTAEIPRGLLRMRLGPSGEYPVSIEREANQCVFLVEQGQPHFEIIGVESLSTDQSLLRLRGEDNVYVGAPTLTDPILYLSDIGGNTAMYLMSELPAGNLSWIDETGPRWSVRWSNVRPTTQTYHLLTPASYRQDGAIFFGFRELDLPSLP</sequence>
<accession>A0ABT7PJ82</accession>
<evidence type="ECO:0000256" key="4">
    <source>
        <dbReference type="ARBA" id="ARBA00022840"/>
    </source>
</evidence>
<evidence type="ECO:0000313" key="9">
    <source>
        <dbReference type="Proteomes" id="UP001239462"/>
    </source>
</evidence>